<evidence type="ECO:0000259" key="2">
    <source>
        <dbReference type="Pfam" id="PF13581"/>
    </source>
</evidence>
<dbReference type="GO" id="GO:0004674">
    <property type="term" value="F:protein serine/threonine kinase activity"/>
    <property type="evidence" value="ECO:0007669"/>
    <property type="project" value="UniProtKB-KW"/>
</dbReference>
<dbReference type="Gene3D" id="3.30.565.10">
    <property type="entry name" value="Histidine kinase-like ATPase, C-terminal domain"/>
    <property type="match status" value="1"/>
</dbReference>
<sequence length="138" mass="14919">MERRNFKPNSCRLTANGPESVHRAVELAQRFSAHYGLAPSQRAKLSIVVEEAVTNLYDHGAGQAGFEGWLALDDSAGSVQVVLADNGQPFDPRDMPETDMPNAERGGGAGLALIRAWAEIAGYRRDNGFNLLEIVLPA</sequence>
<comment type="caution">
    <text evidence="3">The sequence shown here is derived from an EMBL/GenBank/DDBJ whole genome shotgun (WGS) entry which is preliminary data.</text>
</comment>
<keyword evidence="1" id="KW-0808">Transferase</keyword>
<dbReference type="Proteomes" id="UP000248014">
    <property type="component" value="Unassembled WGS sequence"/>
</dbReference>
<feature type="domain" description="Histidine kinase/HSP90-like ATPase" evidence="2">
    <location>
        <begin position="17"/>
        <end position="134"/>
    </location>
</feature>
<dbReference type="OrthoDB" id="7564094at2"/>
<dbReference type="CDD" id="cd16936">
    <property type="entry name" value="HATPase_RsbW-like"/>
    <property type="match status" value="1"/>
</dbReference>
<dbReference type="AlphaFoldDB" id="A0A2V3UUW7"/>
<keyword evidence="4" id="KW-1185">Reference proteome</keyword>
<evidence type="ECO:0000313" key="3">
    <source>
        <dbReference type="EMBL" id="PXW72967.1"/>
    </source>
</evidence>
<name>A0A2V3UUW7_9SPHN</name>
<dbReference type="EMBL" id="QJJM01000011">
    <property type="protein sequence ID" value="PXW72967.1"/>
    <property type="molecule type" value="Genomic_DNA"/>
</dbReference>
<keyword evidence="1" id="KW-0418">Kinase</keyword>
<organism evidence="3 4">
    <name type="scientific">Blastomonas natatoria</name>
    <dbReference type="NCBI Taxonomy" id="34015"/>
    <lineage>
        <taxon>Bacteria</taxon>
        <taxon>Pseudomonadati</taxon>
        <taxon>Pseudomonadota</taxon>
        <taxon>Alphaproteobacteria</taxon>
        <taxon>Sphingomonadales</taxon>
        <taxon>Sphingomonadaceae</taxon>
        <taxon>Blastomonas</taxon>
    </lineage>
</organism>
<keyword evidence="1" id="KW-0723">Serine/threonine-protein kinase</keyword>
<gene>
    <name evidence="3" type="ORF">C7451_11188</name>
</gene>
<dbReference type="SUPFAM" id="SSF55874">
    <property type="entry name" value="ATPase domain of HSP90 chaperone/DNA topoisomerase II/histidine kinase"/>
    <property type="match status" value="1"/>
</dbReference>
<dbReference type="PANTHER" id="PTHR35526">
    <property type="entry name" value="ANTI-SIGMA-F FACTOR RSBW-RELATED"/>
    <property type="match status" value="1"/>
</dbReference>
<dbReference type="InterPro" id="IPR003594">
    <property type="entry name" value="HATPase_dom"/>
</dbReference>
<dbReference type="RefSeq" id="WP_110299656.1">
    <property type="nucleotide sequence ID" value="NZ_QJJM01000011.1"/>
</dbReference>
<dbReference type="PANTHER" id="PTHR35526:SF3">
    <property type="entry name" value="ANTI-SIGMA-F FACTOR RSBW"/>
    <property type="match status" value="1"/>
</dbReference>
<reference evidence="3 4" key="1">
    <citation type="submission" date="2018-05" db="EMBL/GenBank/DDBJ databases">
        <title>Genomic Encyclopedia of Type Strains, Phase IV (KMG-IV): sequencing the most valuable type-strain genomes for metagenomic binning, comparative biology and taxonomic classification.</title>
        <authorList>
            <person name="Goeker M."/>
        </authorList>
    </citation>
    <scope>NUCLEOTIDE SEQUENCE [LARGE SCALE GENOMIC DNA]</scope>
    <source>
        <strain evidence="3 4">DSM 3183</strain>
    </source>
</reference>
<dbReference type="InterPro" id="IPR036890">
    <property type="entry name" value="HATPase_C_sf"/>
</dbReference>
<dbReference type="Pfam" id="PF13581">
    <property type="entry name" value="HATPase_c_2"/>
    <property type="match status" value="1"/>
</dbReference>
<evidence type="ECO:0000313" key="4">
    <source>
        <dbReference type="Proteomes" id="UP000248014"/>
    </source>
</evidence>
<proteinExistence type="predicted"/>
<protein>
    <submittedName>
        <fullName evidence="3">Anti-sigma regulatory factor (Ser/Thr protein kinase)</fullName>
    </submittedName>
</protein>
<accession>A0A2V3UUW7</accession>
<dbReference type="InterPro" id="IPR050267">
    <property type="entry name" value="Anti-sigma-factor_SerPK"/>
</dbReference>
<evidence type="ECO:0000256" key="1">
    <source>
        <dbReference type="ARBA" id="ARBA00022527"/>
    </source>
</evidence>